<dbReference type="InterPro" id="IPR052411">
    <property type="entry name" value="c-mor_Regulatory_Protein"/>
</dbReference>
<evidence type="ECO:0000313" key="3">
    <source>
        <dbReference type="Proteomes" id="UP001225498"/>
    </source>
</evidence>
<dbReference type="InterPro" id="IPR009057">
    <property type="entry name" value="Homeodomain-like_sf"/>
</dbReference>
<dbReference type="EMBL" id="ABLTIR010000079">
    <property type="protein sequence ID" value="EKZ1928033.1"/>
    <property type="molecule type" value="Genomic_DNA"/>
</dbReference>
<dbReference type="AlphaFoldDB" id="A0AAI9G574"/>
<proteinExistence type="predicted"/>
<evidence type="ECO:0000313" key="2">
    <source>
        <dbReference type="EMBL" id="EKZ1928033.1"/>
    </source>
</evidence>
<dbReference type="PANTHER" id="PTHR37812">
    <property type="entry name" value="MU-LIKE PROPHAGE FLUMU PROTEIN C"/>
    <property type="match status" value="1"/>
</dbReference>
<dbReference type="GeneID" id="93832089"/>
<name>A0AAI9G574_STEMA</name>
<feature type="domain" description="Mor transcription activator" evidence="1">
    <location>
        <begin position="7"/>
        <end position="113"/>
    </location>
</feature>
<dbReference type="RefSeq" id="WP_152907779.1">
    <property type="nucleotide sequence ID" value="NZ_CP008838.1"/>
</dbReference>
<protein>
    <recommendedName>
        <fullName evidence="1">Mor transcription activator domain-containing protein</fullName>
    </recommendedName>
</protein>
<organism evidence="2 3">
    <name type="scientific">Stenotrophomonas maltophilia</name>
    <name type="common">Pseudomonas maltophilia</name>
    <name type="synonym">Xanthomonas maltophilia</name>
    <dbReference type="NCBI Taxonomy" id="40324"/>
    <lineage>
        <taxon>Bacteria</taxon>
        <taxon>Pseudomonadati</taxon>
        <taxon>Pseudomonadota</taxon>
        <taxon>Gammaproteobacteria</taxon>
        <taxon>Lysobacterales</taxon>
        <taxon>Lysobacteraceae</taxon>
        <taxon>Stenotrophomonas</taxon>
        <taxon>Stenotrophomonas maltophilia group</taxon>
    </lineage>
</organism>
<dbReference type="InterPro" id="IPR014875">
    <property type="entry name" value="Mor_transcription_activator"/>
</dbReference>
<dbReference type="SUPFAM" id="SSF46689">
    <property type="entry name" value="Homeodomain-like"/>
    <property type="match status" value="1"/>
</dbReference>
<sequence length="118" mass="12952">MKSMEARRNELLANAASAAATAARALGLGDDFAEQIGAAVADTLAEDWGGQTIYFPQDASFKLSPREREILDAHRNGATVPGLAKRYRMSEQGIRKLLARANFRDRNLNQMSLFRTAP</sequence>
<comment type="caution">
    <text evidence="2">The sequence shown here is derived from an EMBL/GenBank/DDBJ whole genome shotgun (WGS) entry which is preliminary data.</text>
</comment>
<evidence type="ECO:0000259" key="1">
    <source>
        <dbReference type="Pfam" id="PF08765"/>
    </source>
</evidence>
<dbReference type="PANTHER" id="PTHR37812:SF1">
    <property type="entry name" value="MU-LIKE PROPHAGE FLUMU PROTEIN C"/>
    <property type="match status" value="1"/>
</dbReference>
<dbReference type="Pfam" id="PF08765">
    <property type="entry name" value="Mor"/>
    <property type="match status" value="1"/>
</dbReference>
<dbReference type="Proteomes" id="UP001225498">
    <property type="component" value="Unassembled WGS sequence"/>
</dbReference>
<accession>A0AAI9G574</accession>
<dbReference type="Gene3D" id="1.10.10.60">
    <property type="entry name" value="Homeodomain-like"/>
    <property type="match status" value="1"/>
</dbReference>
<reference evidence="2" key="1">
    <citation type="submission" date="2023-08" db="EMBL/GenBank/DDBJ databases">
        <authorList>
            <consortium name="Clinical and Environmental Microbiology Branch: Whole genome sequencing antimicrobial resistance pathogens in the healthcare setting"/>
        </authorList>
    </citation>
    <scope>NUCLEOTIDE SEQUENCE</scope>
    <source>
        <strain evidence="2">2023CJ-00293</strain>
    </source>
</reference>
<gene>
    <name evidence="2" type="ORF">REH87_003062</name>
</gene>